<dbReference type="AlphaFoldDB" id="A0AAV4QQZ5"/>
<gene>
    <name evidence="1" type="ORF">CEXT_455571</name>
</gene>
<dbReference type="Proteomes" id="UP001054945">
    <property type="component" value="Unassembled WGS sequence"/>
</dbReference>
<keyword evidence="2" id="KW-1185">Reference proteome</keyword>
<evidence type="ECO:0000313" key="1">
    <source>
        <dbReference type="EMBL" id="GIY10511.1"/>
    </source>
</evidence>
<comment type="caution">
    <text evidence="1">The sequence shown here is derived from an EMBL/GenBank/DDBJ whole genome shotgun (WGS) entry which is preliminary data.</text>
</comment>
<name>A0AAV4QQZ5_CAEEX</name>
<protein>
    <submittedName>
        <fullName evidence="1">Uncharacterized protein</fullName>
    </submittedName>
</protein>
<reference evidence="1 2" key="1">
    <citation type="submission" date="2021-06" db="EMBL/GenBank/DDBJ databases">
        <title>Caerostris extrusa draft genome.</title>
        <authorList>
            <person name="Kono N."/>
            <person name="Arakawa K."/>
        </authorList>
    </citation>
    <scope>NUCLEOTIDE SEQUENCE [LARGE SCALE GENOMIC DNA]</scope>
</reference>
<proteinExistence type="predicted"/>
<sequence length="99" mass="11717">MLNVESNVERSTISRHVSSPHQQYRIACHRFSKLIVTIIYTFQSSEGYRYCLTIIDWPTVTHVSQKQKPYQKVNLQSDNKDSKDLPYFECQPYYLPDGR</sequence>
<dbReference type="EMBL" id="BPLR01006536">
    <property type="protein sequence ID" value="GIY10511.1"/>
    <property type="molecule type" value="Genomic_DNA"/>
</dbReference>
<accession>A0AAV4QQZ5</accession>
<organism evidence="1 2">
    <name type="scientific">Caerostris extrusa</name>
    <name type="common">Bark spider</name>
    <name type="synonym">Caerostris bankana</name>
    <dbReference type="NCBI Taxonomy" id="172846"/>
    <lineage>
        <taxon>Eukaryota</taxon>
        <taxon>Metazoa</taxon>
        <taxon>Ecdysozoa</taxon>
        <taxon>Arthropoda</taxon>
        <taxon>Chelicerata</taxon>
        <taxon>Arachnida</taxon>
        <taxon>Araneae</taxon>
        <taxon>Araneomorphae</taxon>
        <taxon>Entelegynae</taxon>
        <taxon>Araneoidea</taxon>
        <taxon>Araneidae</taxon>
        <taxon>Caerostris</taxon>
    </lineage>
</organism>
<evidence type="ECO:0000313" key="2">
    <source>
        <dbReference type="Proteomes" id="UP001054945"/>
    </source>
</evidence>